<dbReference type="EnsemblMetazoa" id="PPA45295.1">
    <property type="protein sequence ID" value="PPA45295.1"/>
    <property type="gene ID" value="WBGene00283664"/>
</dbReference>
<gene>
    <name evidence="1" type="primary">WBGene00283664</name>
</gene>
<name>A0A2A6CUC8_PRIPA</name>
<reference evidence="1" key="2">
    <citation type="submission" date="2022-06" db="UniProtKB">
        <authorList>
            <consortium name="EnsemblMetazoa"/>
        </authorList>
    </citation>
    <scope>IDENTIFICATION</scope>
    <source>
        <strain evidence="1">PS312</strain>
    </source>
</reference>
<accession>A0A8R1Z754</accession>
<dbReference type="AlphaFoldDB" id="A0A2A6CUC8"/>
<evidence type="ECO:0000313" key="2">
    <source>
        <dbReference type="Proteomes" id="UP000005239"/>
    </source>
</evidence>
<dbReference type="Proteomes" id="UP000005239">
    <property type="component" value="Unassembled WGS sequence"/>
</dbReference>
<evidence type="ECO:0000313" key="1">
    <source>
        <dbReference type="EnsemblMetazoa" id="PPA45295.1"/>
    </source>
</evidence>
<protein>
    <submittedName>
        <fullName evidence="1">Uncharacterized protein</fullName>
    </submittedName>
</protein>
<accession>A0A2A6CUC8</accession>
<proteinExistence type="predicted"/>
<reference evidence="2" key="1">
    <citation type="journal article" date="2008" name="Nat. Genet.">
        <title>The Pristionchus pacificus genome provides a unique perspective on nematode lifestyle and parasitism.</title>
        <authorList>
            <person name="Dieterich C."/>
            <person name="Clifton S.W."/>
            <person name="Schuster L.N."/>
            <person name="Chinwalla A."/>
            <person name="Delehaunty K."/>
            <person name="Dinkelacker I."/>
            <person name="Fulton L."/>
            <person name="Fulton R."/>
            <person name="Godfrey J."/>
            <person name="Minx P."/>
            <person name="Mitreva M."/>
            <person name="Roeseler W."/>
            <person name="Tian H."/>
            <person name="Witte H."/>
            <person name="Yang S.P."/>
            <person name="Wilson R.K."/>
            <person name="Sommer R.J."/>
        </authorList>
    </citation>
    <scope>NUCLEOTIDE SEQUENCE [LARGE SCALE GENOMIC DNA]</scope>
    <source>
        <strain evidence="2">PS312</strain>
    </source>
</reference>
<sequence length="201" mass="22408">MRRIRVREVQIIVREQGEYESEAAWVEARTGFTQPDASSIDSAELKAKERKKGPAKTLFRVTASSLAISGECTTTLHIGPNISIWYENITREILGWVAKKPSVPPSQKAIGTLEGTIVSIRILIVIIIIILHLPVFEVQNELLVGIRILLLFLIFILVQFSSDWSKGLSRQSFLLPRSSGLSSLNPLLFSSLHSNASFHQC</sequence>
<keyword evidence="2" id="KW-1185">Reference proteome</keyword>
<organism evidence="1 2">
    <name type="scientific">Pristionchus pacificus</name>
    <name type="common">Parasitic nematode worm</name>
    <dbReference type="NCBI Taxonomy" id="54126"/>
    <lineage>
        <taxon>Eukaryota</taxon>
        <taxon>Metazoa</taxon>
        <taxon>Ecdysozoa</taxon>
        <taxon>Nematoda</taxon>
        <taxon>Chromadorea</taxon>
        <taxon>Rhabditida</taxon>
        <taxon>Rhabditina</taxon>
        <taxon>Diplogasteromorpha</taxon>
        <taxon>Diplogasteroidea</taxon>
        <taxon>Neodiplogasteridae</taxon>
        <taxon>Pristionchus</taxon>
    </lineage>
</organism>